<dbReference type="InterPro" id="IPR025420">
    <property type="entry name" value="DUF4143"/>
</dbReference>
<reference evidence="3" key="1">
    <citation type="submission" date="2022-12" db="EMBL/GenBank/DDBJ databases">
        <title>Reference genome sequencing for broad-spectrum identification of bacterial and archaeal isolates by mass spectrometry.</title>
        <authorList>
            <person name="Sekiguchi Y."/>
            <person name="Tourlousse D.M."/>
        </authorList>
    </citation>
    <scope>NUCLEOTIDE SEQUENCE</scope>
    <source>
        <strain evidence="3">TSL-P1</strain>
    </source>
</reference>
<sequence length="403" mass="45855">MTYIPRDLRNIVQLALKEMPVVVITGMRQAGKSTFLLNETFLKERAYFSFDEFVYLETAKRQPEHFLTQSEIMTIDEAQRAPEIFTVIKKIVDKERVPGRFLLSGSANFALLKNLTESLAGRAVYLNMSPMSRRELFFKTDEEPFLMKFFKTQNIESSTTSEKIKDEDIIKGGLPPVALGLSERTLWFKGYEQTYLERDIRQFSQIVNLISFRHLLTLVALRTGNILSLSDLARDAKLNVSTASRHLSLLEASLLIRRIHPYLKSKASRLIKSPKIYMSDSGLACYLAGIDSLDREPLMGALFETYVAQNLLSIIESKWQGANLYFWHIQGRYEVDFIIEAQNKCIAIEVKAGEKWEDRELSGLKAFVNATENCIAGVVAYNGTNIVRLGDKLWAIPLSVLLS</sequence>
<proteinExistence type="predicted"/>
<dbReference type="SUPFAM" id="SSF46785">
    <property type="entry name" value="Winged helix' DNA-binding domain"/>
    <property type="match status" value="1"/>
</dbReference>
<evidence type="ECO:0000259" key="1">
    <source>
        <dbReference type="Pfam" id="PF13173"/>
    </source>
</evidence>
<accession>A0A9W6GI50</accession>
<feature type="domain" description="AAA" evidence="1">
    <location>
        <begin position="20"/>
        <end position="136"/>
    </location>
</feature>
<evidence type="ECO:0000313" key="3">
    <source>
        <dbReference type="EMBL" id="GLI54329.1"/>
    </source>
</evidence>
<dbReference type="SUPFAM" id="SSF52540">
    <property type="entry name" value="P-loop containing nucleoside triphosphate hydrolases"/>
    <property type="match status" value="1"/>
</dbReference>
<dbReference type="PANTHER" id="PTHR43566:SF2">
    <property type="entry name" value="DUF4143 DOMAIN-CONTAINING PROTEIN"/>
    <property type="match status" value="1"/>
</dbReference>
<dbReference type="InterPro" id="IPR036390">
    <property type="entry name" value="WH_DNA-bd_sf"/>
</dbReference>
<dbReference type="InterPro" id="IPR027417">
    <property type="entry name" value="P-loop_NTPase"/>
</dbReference>
<dbReference type="Pfam" id="PF13635">
    <property type="entry name" value="DUF4143"/>
    <property type="match status" value="1"/>
</dbReference>
<dbReference type="Proteomes" id="UP001144297">
    <property type="component" value="Unassembled WGS sequence"/>
</dbReference>
<dbReference type="Pfam" id="PF13173">
    <property type="entry name" value="AAA_14"/>
    <property type="match status" value="1"/>
</dbReference>
<evidence type="ECO:0000313" key="4">
    <source>
        <dbReference type="Proteomes" id="UP001144297"/>
    </source>
</evidence>
<keyword evidence="4" id="KW-1185">Reference proteome</keyword>
<evidence type="ECO:0000259" key="2">
    <source>
        <dbReference type="Pfam" id="PF13635"/>
    </source>
</evidence>
<name>A0A9W6GI50_9BACT</name>
<protein>
    <submittedName>
        <fullName evidence="3">ATPase</fullName>
    </submittedName>
</protein>
<dbReference type="PANTHER" id="PTHR43566">
    <property type="entry name" value="CONSERVED PROTEIN"/>
    <property type="match status" value="1"/>
</dbReference>
<feature type="domain" description="DUF4143" evidence="2">
    <location>
        <begin position="197"/>
        <end position="353"/>
    </location>
</feature>
<dbReference type="EMBL" id="BSDX01000001">
    <property type="protein sequence ID" value="GLI54329.1"/>
    <property type="molecule type" value="Genomic_DNA"/>
</dbReference>
<gene>
    <name evidence="3" type="ORF">TISLANDTSLP1_20220</name>
</gene>
<comment type="caution">
    <text evidence="3">The sequence shown here is derived from an EMBL/GenBank/DDBJ whole genome shotgun (WGS) entry which is preliminary data.</text>
</comment>
<organism evidence="3 4">
    <name type="scientific">Thermodesulfovibrio yellowstonii</name>
    <dbReference type="NCBI Taxonomy" id="28262"/>
    <lineage>
        <taxon>Bacteria</taxon>
        <taxon>Pseudomonadati</taxon>
        <taxon>Nitrospirota</taxon>
        <taxon>Thermodesulfovibrionia</taxon>
        <taxon>Thermodesulfovibrionales</taxon>
        <taxon>Thermodesulfovibrionaceae</taxon>
        <taxon>Thermodesulfovibrio</taxon>
    </lineage>
</organism>
<dbReference type="AlphaFoldDB" id="A0A9W6GI50"/>
<dbReference type="InterPro" id="IPR041682">
    <property type="entry name" value="AAA_14"/>
</dbReference>